<keyword evidence="6" id="KW-0472">Membrane</keyword>
<gene>
    <name evidence="9" type="ORF">ACFSR1_01145</name>
</gene>
<comment type="similarity">
    <text evidence="2">Belongs to the outer membrane factor (OMF) (TC 1.B.17) family.</text>
</comment>
<evidence type="ECO:0000256" key="7">
    <source>
        <dbReference type="ARBA" id="ARBA00023237"/>
    </source>
</evidence>
<dbReference type="EMBL" id="JBHULE010000002">
    <property type="protein sequence ID" value="MFD2561252.1"/>
    <property type="molecule type" value="Genomic_DNA"/>
</dbReference>
<protein>
    <submittedName>
        <fullName evidence="9">TolC family protein</fullName>
    </submittedName>
</protein>
<dbReference type="Proteomes" id="UP001597319">
    <property type="component" value="Unassembled WGS sequence"/>
</dbReference>
<evidence type="ECO:0000256" key="8">
    <source>
        <dbReference type="SAM" id="Coils"/>
    </source>
</evidence>
<evidence type="ECO:0000256" key="6">
    <source>
        <dbReference type="ARBA" id="ARBA00023136"/>
    </source>
</evidence>
<organism evidence="9 10">
    <name type="scientific">Aquimarina rubra</name>
    <dbReference type="NCBI Taxonomy" id="1920033"/>
    <lineage>
        <taxon>Bacteria</taxon>
        <taxon>Pseudomonadati</taxon>
        <taxon>Bacteroidota</taxon>
        <taxon>Flavobacteriia</taxon>
        <taxon>Flavobacteriales</taxon>
        <taxon>Flavobacteriaceae</taxon>
        <taxon>Aquimarina</taxon>
    </lineage>
</organism>
<reference evidence="10" key="1">
    <citation type="journal article" date="2019" name="Int. J. Syst. Evol. Microbiol.">
        <title>The Global Catalogue of Microorganisms (GCM) 10K type strain sequencing project: providing services to taxonomists for standard genome sequencing and annotation.</title>
        <authorList>
            <consortium name="The Broad Institute Genomics Platform"/>
            <consortium name="The Broad Institute Genome Sequencing Center for Infectious Disease"/>
            <person name="Wu L."/>
            <person name="Ma J."/>
        </authorList>
    </citation>
    <scope>NUCLEOTIDE SEQUENCE [LARGE SCALE GENOMIC DNA]</scope>
    <source>
        <strain evidence="10">KCTC 52274</strain>
    </source>
</reference>
<keyword evidence="8" id="KW-0175">Coiled coil</keyword>
<proteinExistence type="inferred from homology"/>
<dbReference type="PANTHER" id="PTHR30026">
    <property type="entry name" value="OUTER MEMBRANE PROTEIN TOLC"/>
    <property type="match status" value="1"/>
</dbReference>
<evidence type="ECO:0000256" key="4">
    <source>
        <dbReference type="ARBA" id="ARBA00022452"/>
    </source>
</evidence>
<dbReference type="SUPFAM" id="SSF56954">
    <property type="entry name" value="Outer membrane efflux proteins (OEP)"/>
    <property type="match status" value="1"/>
</dbReference>
<evidence type="ECO:0000256" key="2">
    <source>
        <dbReference type="ARBA" id="ARBA00007613"/>
    </source>
</evidence>
<keyword evidence="5" id="KW-0812">Transmembrane</keyword>
<keyword evidence="3" id="KW-0813">Transport</keyword>
<dbReference type="Gene3D" id="1.20.1600.10">
    <property type="entry name" value="Outer membrane efflux proteins (OEP)"/>
    <property type="match status" value="1"/>
</dbReference>
<evidence type="ECO:0000256" key="1">
    <source>
        <dbReference type="ARBA" id="ARBA00004442"/>
    </source>
</evidence>
<evidence type="ECO:0000313" key="9">
    <source>
        <dbReference type="EMBL" id="MFD2561252.1"/>
    </source>
</evidence>
<dbReference type="PANTHER" id="PTHR30026:SF20">
    <property type="entry name" value="OUTER MEMBRANE PROTEIN TOLC"/>
    <property type="match status" value="1"/>
</dbReference>
<dbReference type="InterPro" id="IPR051906">
    <property type="entry name" value="TolC-like"/>
</dbReference>
<keyword evidence="10" id="KW-1185">Reference proteome</keyword>
<dbReference type="Pfam" id="PF02321">
    <property type="entry name" value="OEP"/>
    <property type="match status" value="2"/>
</dbReference>
<accession>A0ABW5L8M9</accession>
<evidence type="ECO:0000313" key="10">
    <source>
        <dbReference type="Proteomes" id="UP001597319"/>
    </source>
</evidence>
<comment type="subcellular location">
    <subcellularLocation>
        <location evidence="1">Cell outer membrane</location>
    </subcellularLocation>
</comment>
<dbReference type="RefSeq" id="WP_378288801.1">
    <property type="nucleotide sequence ID" value="NZ_JBHULE010000002.1"/>
</dbReference>
<keyword evidence="7" id="KW-0998">Cell outer membrane</keyword>
<evidence type="ECO:0000256" key="3">
    <source>
        <dbReference type="ARBA" id="ARBA00022448"/>
    </source>
</evidence>
<dbReference type="InterPro" id="IPR003423">
    <property type="entry name" value="OMP_efflux"/>
</dbReference>
<sequence length="473" mass="53650">MSLKSIIYISAFLLPFIGFTQRKGTERYSLSQCIEIALENNLDLKSTILNANTARVNYNQSKANILPTLNGNYNIGVNNGRSIDPFTNDFINQELTFSNARLNLDATIFNGFRILNTVRQQRLNKQASEMEIEEAKQTLILNVTLAYLQVLNRTDVLALAKTRLIATNKQLKQQEDLYNEEVGNPADYADIKGQKTIDETNILIAESDLNNAKLSLTRLMNIHQDILIDKTSILLDFEKYTLSSEDVFNDAMQNLATFRAKELRAKAAEKGIRVAKAQYIPEISFFGQVNTNYSSVAETFTETGSDIVETGDFVTVNNDQISVFTNQTQFTGENIEYLDQFDNNLNTVVGIAVDIPLFNGFRAKNNVALEKIKAEESLIELERTALEVKNAIAQVHFDMQTAFNRYESLQNQVTAFEESYRVNEIRFNNGVSNFIAYITSKNNLDNAKTNLTNAKYEYLLRVKILEFYRGNSF</sequence>
<name>A0ABW5L8M9_9FLAO</name>
<evidence type="ECO:0000256" key="5">
    <source>
        <dbReference type="ARBA" id="ARBA00022692"/>
    </source>
</evidence>
<feature type="coiled-coil region" evidence="8">
    <location>
        <begin position="118"/>
        <end position="181"/>
    </location>
</feature>
<keyword evidence="4" id="KW-1134">Transmembrane beta strand</keyword>
<comment type="caution">
    <text evidence="9">The sequence shown here is derived from an EMBL/GenBank/DDBJ whole genome shotgun (WGS) entry which is preliminary data.</text>
</comment>